<comment type="function">
    <text evidence="13">DNA-dependent ATPase involved in processing of recombination intermediates, plays a role in repairing DNA breaks. Stimulates the branch migration of RecA-mediated strand transfer reactions, allowing the 3' invading strand to extend heteroduplex DNA faster. Binds ssDNA in the presence of ADP but not other nucleotides, has ATPase activity that is stimulated by ssDNA and various branched DNA structures, but inhibited by SSB. Does not have RecA's homology-searching function.</text>
</comment>
<dbReference type="Pfam" id="PF13481">
    <property type="entry name" value="AAA_25"/>
    <property type="match status" value="1"/>
</dbReference>
<dbReference type="Proteomes" id="UP000584642">
    <property type="component" value="Unassembled WGS sequence"/>
</dbReference>
<dbReference type="CDD" id="cd01121">
    <property type="entry name" value="RadA_SMS_N"/>
    <property type="match status" value="1"/>
</dbReference>
<dbReference type="HAMAP" id="MF_01498">
    <property type="entry name" value="RadA_bact"/>
    <property type="match status" value="1"/>
</dbReference>
<comment type="domain">
    <text evidence="11">The middle region has homology to RecA with ATPase motifs including the RadA KNRFG motif, while the C-terminus is homologous to Lon protease.</text>
</comment>
<feature type="domain" description="RecA family profile 1" evidence="14">
    <location>
        <begin position="65"/>
        <end position="214"/>
    </location>
</feature>
<evidence type="ECO:0000256" key="12">
    <source>
        <dbReference type="NCBIfam" id="TIGR00416"/>
    </source>
</evidence>
<dbReference type="InterPro" id="IPR020588">
    <property type="entry name" value="RecA_ATP-bd"/>
</dbReference>
<evidence type="ECO:0000259" key="14">
    <source>
        <dbReference type="PROSITE" id="PS50162"/>
    </source>
</evidence>
<gene>
    <name evidence="11 15" type="primary">radA</name>
    <name evidence="15" type="ORF">HND93_06805</name>
</gene>
<evidence type="ECO:0000256" key="11">
    <source>
        <dbReference type="HAMAP-Rule" id="MF_01498"/>
    </source>
</evidence>
<dbReference type="InterPro" id="IPR014721">
    <property type="entry name" value="Ribsml_uS5_D2-typ_fold_subgr"/>
</dbReference>
<dbReference type="PROSITE" id="PS50162">
    <property type="entry name" value="RECA_2"/>
    <property type="match status" value="1"/>
</dbReference>
<feature type="binding site" evidence="11">
    <location>
        <begin position="94"/>
        <end position="101"/>
    </location>
    <ligand>
        <name>ATP</name>
        <dbReference type="ChEBI" id="CHEBI:30616"/>
    </ligand>
</feature>
<evidence type="ECO:0000256" key="8">
    <source>
        <dbReference type="ARBA" id="ARBA00023016"/>
    </source>
</evidence>
<keyword evidence="8 11" id="KW-0346">Stress response</keyword>
<dbReference type="InterPro" id="IPR004504">
    <property type="entry name" value="DNA_repair_RadA"/>
</dbReference>
<proteinExistence type="inferred from homology"/>
<evidence type="ECO:0000256" key="10">
    <source>
        <dbReference type="ARBA" id="ARBA00023204"/>
    </source>
</evidence>
<evidence type="ECO:0000256" key="4">
    <source>
        <dbReference type="ARBA" id="ARBA00022771"/>
    </source>
</evidence>
<name>A0ABX2T8Z8_9PROT</name>
<accession>A0ABX2T8Z8</accession>
<evidence type="ECO:0000256" key="5">
    <source>
        <dbReference type="ARBA" id="ARBA00022801"/>
    </source>
</evidence>
<dbReference type="InterPro" id="IPR027417">
    <property type="entry name" value="P-loop_NTPase"/>
</dbReference>
<dbReference type="SUPFAM" id="SSF54211">
    <property type="entry name" value="Ribosomal protein S5 domain 2-like"/>
    <property type="match status" value="1"/>
</dbReference>
<comment type="caution">
    <text evidence="15">The sequence shown here is derived from an EMBL/GenBank/DDBJ whole genome shotgun (WGS) entry which is preliminary data.</text>
</comment>
<dbReference type="PANTHER" id="PTHR32472:SF10">
    <property type="entry name" value="DNA REPAIR PROTEIN RADA-LIKE PROTEIN"/>
    <property type="match status" value="1"/>
</dbReference>
<evidence type="ECO:0000256" key="9">
    <source>
        <dbReference type="ARBA" id="ARBA00023125"/>
    </source>
</evidence>
<evidence type="ECO:0000313" key="16">
    <source>
        <dbReference type="Proteomes" id="UP000584642"/>
    </source>
</evidence>
<dbReference type="RefSeq" id="WP_180281308.1">
    <property type="nucleotide sequence ID" value="NZ_JABFDB010000002.1"/>
</dbReference>
<dbReference type="InterPro" id="IPR020568">
    <property type="entry name" value="Ribosomal_Su5_D2-typ_SF"/>
</dbReference>
<evidence type="ECO:0000256" key="7">
    <source>
        <dbReference type="ARBA" id="ARBA00022840"/>
    </source>
</evidence>
<comment type="function">
    <text evidence="11">Plays a role in repairing double-strand DNA breaks, probably involving stabilizing or processing branched DNA or blocked replication forks.</text>
</comment>
<evidence type="ECO:0000256" key="13">
    <source>
        <dbReference type="RuleBase" id="RU003555"/>
    </source>
</evidence>
<dbReference type="Pfam" id="PF18073">
    <property type="entry name" value="Zn_ribbon_LapB"/>
    <property type="match status" value="1"/>
</dbReference>
<dbReference type="SMART" id="SM00382">
    <property type="entry name" value="AAA"/>
    <property type="match status" value="1"/>
</dbReference>
<keyword evidence="5" id="KW-0378">Hydrolase</keyword>
<keyword evidence="3 11" id="KW-0227">DNA damage</keyword>
<organism evidence="15 16">
    <name type="scientific">Azospirillum oleiclasticum</name>
    <dbReference type="NCBI Taxonomy" id="2735135"/>
    <lineage>
        <taxon>Bacteria</taxon>
        <taxon>Pseudomonadati</taxon>
        <taxon>Pseudomonadota</taxon>
        <taxon>Alphaproteobacteria</taxon>
        <taxon>Rhodospirillales</taxon>
        <taxon>Azospirillaceae</taxon>
        <taxon>Azospirillum</taxon>
    </lineage>
</organism>
<evidence type="ECO:0000313" key="15">
    <source>
        <dbReference type="EMBL" id="NYZ19414.1"/>
    </source>
</evidence>
<comment type="similarity">
    <text evidence="11 13">Belongs to the RecA family. RadA subfamily.</text>
</comment>
<dbReference type="InterPro" id="IPR003593">
    <property type="entry name" value="AAA+_ATPase"/>
</dbReference>
<evidence type="ECO:0000256" key="1">
    <source>
        <dbReference type="ARBA" id="ARBA00022723"/>
    </source>
</evidence>
<keyword evidence="4 13" id="KW-0863">Zinc-finger</keyword>
<dbReference type="InterPro" id="IPR041166">
    <property type="entry name" value="Rubredoxin_2"/>
</dbReference>
<dbReference type="Gene3D" id="3.40.50.300">
    <property type="entry name" value="P-loop containing nucleotide triphosphate hydrolases"/>
    <property type="match status" value="1"/>
</dbReference>
<keyword evidence="2 11" id="KW-0547">Nucleotide-binding</keyword>
<sequence>MAKPTTRYACQSCGASFPKWAGRCDACGEWNTLVEEAVPDAAPKGLGVAKGRRIEFVGLTGAGAAPPRRLTRIAELDRVCGGGMVPGSALLVGGDPGIGKSTLLLQATARLAQEHRVAYVSGEEAVDQVRLRARRLGVAEAPVALASATSVRDVVAALDAADGPEIVVIDSIQTMYVDTLDSAPGTVAQVRASAQELIRVAKRRGVVLILVGHVTKEGMIAGPRVLEHMVDTVLYFEGDRGHQFRILRAVKNRFGPTDEIGVFEMTDGGLSEVSNPSALFLADRRGDVSGAAVFAGMEGTRPVLVEVQALVAPSPLGTPRRAVVGWDSARLAMVLAVLEARCGVAIGANDVYLNVAGGLRVTEPAADLAVAAALVSSLTGEPVPADAVVFGEIGLSGEVRGVGQTDPRLKEAAKLGFATALMPARAGAGRGDGGLRTVELRRLGELLPLFQQGEPGPGRG</sequence>
<dbReference type="Gene3D" id="3.30.230.10">
    <property type="match status" value="1"/>
</dbReference>
<keyword evidence="6 13" id="KW-0862">Zinc</keyword>
<dbReference type="EMBL" id="JABFDB010000002">
    <property type="protein sequence ID" value="NYZ19414.1"/>
    <property type="molecule type" value="Genomic_DNA"/>
</dbReference>
<keyword evidence="10 11" id="KW-0234">DNA repair</keyword>
<evidence type="ECO:0000256" key="2">
    <source>
        <dbReference type="ARBA" id="ARBA00022741"/>
    </source>
</evidence>
<dbReference type="Pfam" id="PF13541">
    <property type="entry name" value="ChlI"/>
    <property type="match status" value="1"/>
</dbReference>
<reference evidence="15 16" key="1">
    <citation type="submission" date="2020-05" db="EMBL/GenBank/DDBJ databases">
        <title>Azospirillum oleiclasticum sp. nov, a nitrogen-fixing and heavy crude oil-emulsifying bacterium isolated from the crude oil of Yumen Oilfield.</title>
        <authorList>
            <person name="Wu D."/>
            <person name="Cai M."/>
            <person name="Zhang X."/>
        </authorList>
    </citation>
    <scope>NUCLEOTIDE SEQUENCE [LARGE SCALE GENOMIC DNA]</scope>
    <source>
        <strain evidence="15 16">ROY-1-1-2</strain>
    </source>
</reference>
<dbReference type="NCBIfam" id="TIGR00416">
    <property type="entry name" value="sms"/>
    <property type="match status" value="1"/>
</dbReference>
<evidence type="ECO:0000256" key="6">
    <source>
        <dbReference type="ARBA" id="ARBA00022833"/>
    </source>
</evidence>
<dbReference type="SUPFAM" id="SSF52540">
    <property type="entry name" value="P-loop containing nucleoside triphosphate hydrolases"/>
    <property type="match status" value="1"/>
</dbReference>
<evidence type="ECO:0000256" key="3">
    <source>
        <dbReference type="ARBA" id="ARBA00022763"/>
    </source>
</evidence>
<keyword evidence="16" id="KW-1185">Reference proteome</keyword>
<protein>
    <recommendedName>
        <fullName evidence="11 12">DNA repair protein RadA</fullName>
    </recommendedName>
</protein>
<dbReference type="PRINTS" id="PR01874">
    <property type="entry name" value="DNAREPAIRADA"/>
</dbReference>
<feature type="short sequence motif" description="RadA KNRFG motif" evidence="11">
    <location>
        <begin position="251"/>
        <end position="255"/>
    </location>
</feature>
<feature type="region of interest" description="Lon-protease-like" evidence="11">
    <location>
        <begin position="350"/>
        <end position="460"/>
    </location>
</feature>
<dbReference type="PANTHER" id="PTHR32472">
    <property type="entry name" value="DNA REPAIR PROTEIN RADA"/>
    <property type="match status" value="1"/>
</dbReference>
<keyword evidence="9 11" id="KW-0238">DNA-binding</keyword>
<keyword evidence="7 11" id="KW-0067">ATP-binding</keyword>
<keyword evidence="1 11" id="KW-0479">Metal-binding</keyword>